<sequence>MDNIILFINQSLYQKKYKYIAIILFSLINLPAFDGFPCEFNNLILKQLPSHDQSFESRTDNVEKLLHHNQNLAKLLVLLQKINVAAKLSDSISRISMAGLNSHRLIHKQLALAVRVTIITKIYYDIVLKNVDTHQSYTQQFQIDKNNLLYFQPFINRITCMLPESAKKSCMISHSAITRTAHTFSKYNSKPLLLESSVTEITVNVNTSPPDLIRSTTCLCVDPSTFTLFLNIKHNIIKNTQNSLSLTLRESCLLFGSLRHTLLLLRRSVELTIYTLKLTTLTNLATNVKSETSDALCYRDFTRTRRYFRRHCPLTLHYLNEQ</sequence>
<keyword evidence="2" id="KW-1185">Reference proteome</keyword>
<protein>
    <submittedName>
        <fullName evidence="1">Uncharacterized protein</fullName>
    </submittedName>
</protein>
<dbReference type="AlphaFoldDB" id="A0A6G0TP83"/>
<dbReference type="EMBL" id="VYZN01000025">
    <property type="protein sequence ID" value="KAE9536004.1"/>
    <property type="molecule type" value="Genomic_DNA"/>
</dbReference>
<comment type="caution">
    <text evidence="1">The sequence shown here is derived from an EMBL/GenBank/DDBJ whole genome shotgun (WGS) entry which is preliminary data.</text>
</comment>
<evidence type="ECO:0000313" key="2">
    <source>
        <dbReference type="Proteomes" id="UP000475862"/>
    </source>
</evidence>
<gene>
    <name evidence="1" type="ORF">AGLY_007905</name>
</gene>
<dbReference type="Proteomes" id="UP000475862">
    <property type="component" value="Unassembled WGS sequence"/>
</dbReference>
<evidence type="ECO:0000313" key="1">
    <source>
        <dbReference type="EMBL" id="KAE9536004.1"/>
    </source>
</evidence>
<accession>A0A6G0TP83</accession>
<reference evidence="1 2" key="1">
    <citation type="submission" date="2019-08" db="EMBL/GenBank/DDBJ databases">
        <title>The genome of the soybean aphid Biotype 1, its phylome, world population structure and adaptation to the North American continent.</title>
        <authorList>
            <person name="Giordano R."/>
            <person name="Donthu R.K."/>
            <person name="Hernandez A.G."/>
            <person name="Wright C.L."/>
            <person name="Zimin A.V."/>
        </authorList>
    </citation>
    <scope>NUCLEOTIDE SEQUENCE [LARGE SCALE GENOMIC DNA]</scope>
    <source>
        <tissue evidence="1">Whole aphids</tissue>
    </source>
</reference>
<dbReference type="OrthoDB" id="10036828at2759"/>
<name>A0A6G0TP83_APHGL</name>
<proteinExistence type="predicted"/>
<organism evidence="1 2">
    <name type="scientific">Aphis glycines</name>
    <name type="common">Soybean aphid</name>
    <dbReference type="NCBI Taxonomy" id="307491"/>
    <lineage>
        <taxon>Eukaryota</taxon>
        <taxon>Metazoa</taxon>
        <taxon>Ecdysozoa</taxon>
        <taxon>Arthropoda</taxon>
        <taxon>Hexapoda</taxon>
        <taxon>Insecta</taxon>
        <taxon>Pterygota</taxon>
        <taxon>Neoptera</taxon>
        <taxon>Paraneoptera</taxon>
        <taxon>Hemiptera</taxon>
        <taxon>Sternorrhyncha</taxon>
        <taxon>Aphidomorpha</taxon>
        <taxon>Aphidoidea</taxon>
        <taxon>Aphididae</taxon>
        <taxon>Aphidini</taxon>
        <taxon>Aphis</taxon>
        <taxon>Aphis</taxon>
    </lineage>
</organism>